<evidence type="ECO:0000256" key="7">
    <source>
        <dbReference type="ARBA" id="ARBA00023295"/>
    </source>
</evidence>
<feature type="binding site" evidence="10">
    <location>
        <position position="27"/>
    </location>
    <ligand>
        <name>substrate</name>
    </ligand>
</feature>
<dbReference type="InterPro" id="IPR017736">
    <property type="entry name" value="Glyco_hydro_1_beta-glucosidase"/>
</dbReference>
<feature type="binding site" evidence="10">
    <location>
        <position position="172"/>
    </location>
    <ligand>
        <name>substrate</name>
    </ligand>
</feature>
<feature type="binding site" evidence="10">
    <location>
        <position position="128"/>
    </location>
    <ligand>
        <name>substrate</name>
    </ligand>
</feature>
<dbReference type="FunFam" id="3.20.20.80:FF:000004">
    <property type="entry name" value="Beta-glucosidase 6-phospho-beta-glucosidase"/>
    <property type="match status" value="1"/>
</dbReference>
<gene>
    <name evidence="12" type="ORF">HNR61_001575</name>
</gene>
<evidence type="ECO:0000256" key="1">
    <source>
        <dbReference type="ARBA" id="ARBA00000448"/>
    </source>
</evidence>
<keyword evidence="7 11" id="KW-0326">Glycosidase</keyword>
<evidence type="ECO:0000256" key="11">
    <source>
        <dbReference type="RuleBase" id="RU361175"/>
    </source>
</evidence>
<keyword evidence="13" id="KW-1185">Reference proteome</keyword>
<organism evidence="12 13">
    <name type="scientific">Actinomadura namibiensis</name>
    <dbReference type="NCBI Taxonomy" id="182080"/>
    <lineage>
        <taxon>Bacteria</taxon>
        <taxon>Bacillati</taxon>
        <taxon>Actinomycetota</taxon>
        <taxon>Actinomycetes</taxon>
        <taxon>Streptosporangiales</taxon>
        <taxon>Thermomonosporaceae</taxon>
        <taxon>Actinomadura</taxon>
    </lineage>
</organism>
<dbReference type="EC" id="3.2.1.21" evidence="3 11"/>
<feature type="binding site" evidence="10">
    <location>
        <begin position="398"/>
        <end position="399"/>
    </location>
    <ligand>
        <name>substrate</name>
    </ligand>
</feature>
<comment type="similarity">
    <text evidence="2 11">Belongs to the glycosyl hydrolase 1 family.</text>
</comment>
<dbReference type="NCBIfam" id="TIGR03356">
    <property type="entry name" value="BGL"/>
    <property type="match status" value="1"/>
</dbReference>
<accession>A0A7W3QK33</accession>
<keyword evidence="4 11" id="KW-0378">Hydrolase</keyword>
<protein>
    <recommendedName>
        <fullName evidence="3 11">Beta-glucosidase</fullName>
        <ecNumber evidence="3 11">3.2.1.21</ecNumber>
    </recommendedName>
</protein>
<dbReference type="PRINTS" id="PR00131">
    <property type="entry name" value="GLHYDRLASE1"/>
</dbReference>
<sequence>MTTDAAGPSAADFPGSFRWGVATSAYQIEGAAAQHGRTPSIWDTFCRVPGAVAGGDTGDVACDHYHRMPEDVALIAGLGVDTYRFSVSWPRVQPHGRGPANERGLDFYDRLVDALLSAGVDPWVTLYHWDLPQALEDAGGWPERDTAHRFADYAMLVFDRLHDRVTSWTTLNEPWCVANYGYADGVHAPGRRNREAAMHAVHHLLLAHGEAVTRMRAARADRAYGITLNLTPAVPRTPADREAARRADGFGIRMYLDPLLLGRYPEDVRADLEREGIEPPVRADDPEVIAAPLDVLGVNYYFTETVRSGAAPVREGATTALGWPITPAGLTDLLVRLHHDYPPVPIVITENGGAFAPGQDDHDRIGFLREHIRAVAAARARGVDVRGYFVWTLLDNFEWAHGYAPAFGLVSVDRATLRRTPKRSALWYRDFLKG</sequence>
<dbReference type="AlphaFoldDB" id="A0A7W3QK33"/>
<evidence type="ECO:0000313" key="13">
    <source>
        <dbReference type="Proteomes" id="UP000572680"/>
    </source>
</evidence>
<feature type="active site" description="Nucleophile" evidence="9">
    <location>
        <position position="350"/>
    </location>
</feature>
<keyword evidence="6" id="KW-0119">Carbohydrate metabolism</keyword>
<proteinExistence type="inferred from homology"/>
<dbReference type="InterPro" id="IPR033132">
    <property type="entry name" value="GH_1_N_CS"/>
</dbReference>
<comment type="catalytic activity">
    <reaction evidence="1 11">
        <text>Hydrolysis of terminal, non-reducing beta-D-glucosyl residues with release of beta-D-glucose.</text>
        <dbReference type="EC" id="3.2.1.21"/>
    </reaction>
</comment>
<dbReference type="Pfam" id="PF00232">
    <property type="entry name" value="Glyco_hydro_1"/>
    <property type="match status" value="1"/>
</dbReference>
<dbReference type="GO" id="GO:0030245">
    <property type="term" value="P:cellulose catabolic process"/>
    <property type="evidence" value="ECO:0007669"/>
    <property type="project" value="UniProtKB-KW"/>
</dbReference>
<dbReference type="GO" id="GO:0005829">
    <property type="term" value="C:cytosol"/>
    <property type="evidence" value="ECO:0007669"/>
    <property type="project" value="TreeGrafter"/>
</dbReference>
<evidence type="ECO:0000256" key="5">
    <source>
        <dbReference type="ARBA" id="ARBA00023001"/>
    </source>
</evidence>
<dbReference type="PANTHER" id="PTHR10353">
    <property type="entry name" value="GLYCOSYL HYDROLASE"/>
    <property type="match status" value="1"/>
</dbReference>
<evidence type="ECO:0000256" key="4">
    <source>
        <dbReference type="ARBA" id="ARBA00022801"/>
    </source>
</evidence>
<feature type="binding site" evidence="10">
    <location>
        <position position="301"/>
    </location>
    <ligand>
        <name>substrate</name>
    </ligand>
</feature>
<evidence type="ECO:0000256" key="9">
    <source>
        <dbReference type="PIRSR" id="PIRSR617736-1"/>
    </source>
</evidence>
<dbReference type="SUPFAM" id="SSF51445">
    <property type="entry name" value="(Trans)glycosidases"/>
    <property type="match status" value="1"/>
</dbReference>
<dbReference type="GO" id="GO:0008422">
    <property type="term" value="F:beta-glucosidase activity"/>
    <property type="evidence" value="ECO:0007669"/>
    <property type="project" value="UniProtKB-EC"/>
</dbReference>
<name>A0A7W3QK33_ACTNM</name>
<dbReference type="PANTHER" id="PTHR10353:SF36">
    <property type="entry name" value="LP05116P"/>
    <property type="match status" value="1"/>
</dbReference>
<evidence type="ECO:0000256" key="2">
    <source>
        <dbReference type="ARBA" id="ARBA00010838"/>
    </source>
</evidence>
<dbReference type="RefSeq" id="WP_312897806.1">
    <property type="nucleotide sequence ID" value="NZ_BAAALP010000027.1"/>
</dbReference>
<evidence type="ECO:0000256" key="10">
    <source>
        <dbReference type="PIRSR" id="PIRSR617736-2"/>
    </source>
</evidence>
<comment type="caution">
    <text evidence="12">The sequence shown here is derived from an EMBL/GenBank/DDBJ whole genome shotgun (WGS) entry which is preliminary data.</text>
</comment>
<evidence type="ECO:0000313" key="12">
    <source>
        <dbReference type="EMBL" id="MBA8949962.1"/>
    </source>
</evidence>
<evidence type="ECO:0000256" key="3">
    <source>
        <dbReference type="ARBA" id="ARBA00012744"/>
    </source>
</evidence>
<dbReference type="PROSITE" id="PS00653">
    <property type="entry name" value="GLYCOSYL_HYDROL_F1_2"/>
    <property type="match status" value="1"/>
</dbReference>
<reference evidence="12 13" key="1">
    <citation type="submission" date="2020-08" db="EMBL/GenBank/DDBJ databases">
        <title>Genomic Encyclopedia of Type Strains, Phase IV (KMG-IV): sequencing the most valuable type-strain genomes for metagenomic binning, comparative biology and taxonomic classification.</title>
        <authorList>
            <person name="Goeker M."/>
        </authorList>
    </citation>
    <scope>NUCLEOTIDE SEQUENCE [LARGE SCALE GENOMIC DNA]</scope>
    <source>
        <strain evidence="12 13">DSM 44197</strain>
    </source>
</reference>
<dbReference type="Gene3D" id="3.20.20.80">
    <property type="entry name" value="Glycosidases"/>
    <property type="match status" value="1"/>
</dbReference>
<keyword evidence="5" id="KW-0136">Cellulose degradation</keyword>
<evidence type="ECO:0000256" key="8">
    <source>
        <dbReference type="ARBA" id="ARBA00023326"/>
    </source>
</evidence>
<evidence type="ECO:0000256" key="6">
    <source>
        <dbReference type="ARBA" id="ARBA00023277"/>
    </source>
</evidence>
<feature type="binding site" evidence="10">
    <location>
        <position position="391"/>
    </location>
    <ligand>
        <name>substrate</name>
    </ligand>
</feature>
<dbReference type="InterPro" id="IPR001360">
    <property type="entry name" value="Glyco_hydro_1"/>
</dbReference>
<dbReference type="Proteomes" id="UP000572680">
    <property type="component" value="Unassembled WGS sequence"/>
</dbReference>
<dbReference type="InterPro" id="IPR017853">
    <property type="entry name" value="GH"/>
</dbReference>
<feature type="active site" description="Proton donor" evidence="9">
    <location>
        <position position="173"/>
    </location>
</feature>
<dbReference type="EMBL" id="JACJIA010000002">
    <property type="protein sequence ID" value="MBA8949962.1"/>
    <property type="molecule type" value="Genomic_DNA"/>
</dbReference>
<keyword evidence="8" id="KW-0624">Polysaccharide degradation</keyword>